<sequence length="31" mass="3799">MFSFQSIQNCLEKRNYFALNFYTQLSKYNSL</sequence>
<accession>T1KFV6</accession>
<keyword evidence="2" id="KW-1185">Reference proteome</keyword>
<reference evidence="2" key="1">
    <citation type="submission" date="2011-08" db="EMBL/GenBank/DDBJ databases">
        <authorList>
            <person name="Rombauts S."/>
        </authorList>
    </citation>
    <scope>NUCLEOTIDE SEQUENCE</scope>
    <source>
        <strain evidence="2">London</strain>
    </source>
</reference>
<name>T1KFV6_TETUR</name>
<evidence type="ECO:0000313" key="1">
    <source>
        <dbReference type="EnsemblMetazoa" id="tetur10g04510.1"/>
    </source>
</evidence>
<dbReference type="EnsemblMetazoa" id="tetur10g04510.1">
    <property type="protein sequence ID" value="tetur10g04510.1"/>
    <property type="gene ID" value="tetur10g04510"/>
</dbReference>
<dbReference type="HOGENOM" id="CLU_3399868_0_0_1"/>
<dbReference type="Proteomes" id="UP000015104">
    <property type="component" value="Unassembled WGS sequence"/>
</dbReference>
<evidence type="ECO:0000313" key="2">
    <source>
        <dbReference type="Proteomes" id="UP000015104"/>
    </source>
</evidence>
<reference evidence="1" key="2">
    <citation type="submission" date="2015-06" db="UniProtKB">
        <authorList>
            <consortium name="EnsemblMetazoa"/>
        </authorList>
    </citation>
    <scope>IDENTIFICATION</scope>
</reference>
<dbReference type="AlphaFoldDB" id="T1KFV6"/>
<organism evidence="1 2">
    <name type="scientific">Tetranychus urticae</name>
    <name type="common">Two-spotted spider mite</name>
    <dbReference type="NCBI Taxonomy" id="32264"/>
    <lineage>
        <taxon>Eukaryota</taxon>
        <taxon>Metazoa</taxon>
        <taxon>Ecdysozoa</taxon>
        <taxon>Arthropoda</taxon>
        <taxon>Chelicerata</taxon>
        <taxon>Arachnida</taxon>
        <taxon>Acari</taxon>
        <taxon>Acariformes</taxon>
        <taxon>Trombidiformes</taxon>
        <taxon>Prostigmata</taxon>
        <taxon>Eleutherengona</taxon>
        <taxon>Raphignathae</taxon>
        <taxon>Tetranychoidea</taxon>
        <taxon>Tetranychidae</taxon>
        <taxon>Tetranychus</taxon>
    </lineage>
</organism>
<dbReference type="EMBL" id="CAEY01000039">
    <property type="status" value="NOT_ANNOTATED_CDS"/>
    <property type="molecule type" value="Genomic_DNA"/>
</dbReference>
<protein>
    <submittedName>
        <fullName evidence="1">Uncharacterized protein</fullName>
    </submittedName>
</protein>
<proteinExistence type="predicted"/>